<dbReference type="Pfam" id="PF00440">
    <property type="entry name" value="TetR_N"/>
    <property type="match status" value="1"/>
</dbReference>
<dbReference type="OrthoDB" id="9809265at2"/>
<reference evidence="4 5" key="1">
    <citation type="submission" date="2018-04" db="EMBL/GenBank/DDBJ databases">
        <title>Genomic Encyclopedia of Archaeal and Bacterial Type Strains, Phase II (KMG-II): from individual species to whole genera.</title>
        <authorList>
            <person name="Goeker M."/>
        </authorList>
    </citation>
    <scope>NUCLEOTIDE SEQUENCE [LARGE SCALE GENOMIC DNA]</scope>
    <source>
        <strain evidence="4 5">DSM 100977</strain>
    </source>
</reference>
<dbReference type="GO" id="GO:0003677">
    <property type="term" value="F:DNA binding"/>
    <property type="evidence" value="ECO:0007669"/>
    <property type="project" value="UniProtKB-UniRule"/>
</dbReference>
<accession>A0A2T6BNU7</accession>
<proteinExistence type="predicted"/>
<keyword evidence="1 2" id="KW-0238">DNA-binding</keyword>
<dbReference type="RefSeq" id="WP_107845817.1">
    <property type="nucleotide sequence ID" value="NZ_QBKS01000001.1"/>
</dbReference>
<dbReference type="Gene3D" id="1.10.357.10">
    <property type="entry name" value="Tetracycline Repressor, domain 2"/>
    <property type="match status" value="1"/>
</dbReference>
<evidence type="ECO:0000313" key="5">
    <source>
        <dbReference type="Proteomes" id="UP000243978"/>
    </source>
</evidence>
<feature type="DNA-binding region" description="H-T-H motif" evidence="2">
    <location>
        <begin position="31"/>
        <end position="50"/>
    </location>
</feature>
<evidence type="ECO:0000256" key="1">
    <source>
        <dbReference type="ARBA" id="ARBA00023125"/>
    </source>
</evidence>
<dbReference type="AlphaFoldDB" id="A0A2T6BNU7"/>
<evidence type="ECO:0000313" key="4">
    <source>
        <dbReference type="EMBL" id="PTX57741.1"/>
    </source>
</evidence>
<dbReference type="SUPFAM" id="SSF46689">
    <property type="entry name" value="Homeodomain-like"/>
    <property type="match status" value="1"/>
</dbReference>
<organism evidence="4 5">
    <name type="scientific">Litoreibacter ponti</name>
    <dbReference type="NCBI Taxonomy" id="1510457"/>
    <lineage>
        <taxon>Bacteria</taxon>
        <taxon>Pseudomonadati</taxon>
        <taxon>Pseudomonadota</taxon>
        <taxon>Alphaproteobacteria</taxon>
        <taxon>Rhodobacterales</taxon>
        <taxon>Roseobacteraceae</taxon>
        <taxon>Litoreibacter</taxon>
    </lineage>
</organism>
<protein>
    <submittedName>
        <fullName evidence="4">TetR family transcriptional regulator</fullName>
    </submittedName>
</protein>
<comment type="caution">
    <text evidence="4">The sequence shown here is derived from an EMBL/GenBank/DDBJ whole genome shotgun (WGS) entry which is preliminary data.</text>
</comment>
<dbReference type="InterPro" id="IPR001647">
    <property type="entry name" value="HTH_TetR"/>
</dbReference>
<dbReference type="EMBL" id="QBKS01000001">
    <property type="protein sequence ID" value="PTX57741.1"/>
    <property type="molecule type" value="Genomic_DNA"/>
</dbReference>
<evidence type="ECO:0000259" key="3">
    <source>
        <dbReference type="PROSITE" id="PS50977"/>
    </source>
</evidence>
<gene>
    <name evidence="4" type="ORF">C8N43_2412</name>
</gene>
<evidence type="ECO:0000256" key="2">
    <source>
        <dbReference type="PROSITE-ProRule" id="PRU00335"/>
    </source>
</evidence>
<name>A0A2T6BNU7_9RHOB</name>
<keyword evidence="5" id="KW-1185">Reference proteome</keyword>
<dbReference type="InterPro" id="IPR009057">
    <property type="entry name" value="Homeodomain-like_sf"/>
</dbReference>
<dbReference type="Proteomes" id="UP000243978">
    <property type="component" value="Unassembled WGS sequence"/>
</dbReference>
<dbReference type="PROSITE" id="PS50977">
    <property type="entry name" value="HTH_TETR_2"/>
    <property type="match status" value="1"/>
</dbReference>
<feature type="domain" description="HTH tetR-type" evidence="3">
    <location>
        <begin position="8"/>
        <end position="68"/>
    </location>
</feature>
<sequence length="212" mass="24032">MPNNESKSDKKIQILNAASDLLKHHGVQALSFENVAAEADLSRQLVRYYFSDLDALIVELCDFLAAGYRDSLVAGIVNIGEVERLKFFLDFFFDLAEGHPMPRNLEVYDSLVAYSVGSQALKDRMCSQYNVLGQVMIHELAIAHPELDSAACEELSFLFVSMMHSHWSFVASLGYSRDHSRLTRAAMDRLIASYLDNPTFERVMEKPWSRDD</sequence>